<reference evidence="2 3" key="1">
    <citation type="journal article" date="2022" name="Front. Cell. Infect. Microbiol.">
        <title>The probiotic and immunomodulation effects of Limosilactobacillus reuteri RGW1 isolated from calf feces.</title>
        <authorList>
            <person name="Huang K."/>
            <person name="Shi W."/>
            <person name="Yang B."/>
            <person name="Wang J."/>
        </authorList>
    </citation>
    <scope>NUCLEOTIDE SEQUENCE [LARGE SCALE GENOMIC DNA]</scope>
    <source>
        <strain evidence="2 3">RGW1</strain>
    </source>
</reference>
<dbReference type="EMBL" id="JAOTNP010000002">
    <property type="protein sequence ID" value="MDV8945879.1"/>
    <property type="molecule type" value="Genomic_DNA"/>
</dbReference>
<feature type="region of interest" description="Disordered" evidence="1">
    <location>
        <begin position="202"/>
        <end position="228"/>
    </location>
</feature>
<evidence type="ECO:0000313" key="3">
    <source>
        <dbReference type="Proteomes" id="UP001286376"/>
    </source>
</evidence>
<dbReference type="RefSeq" id="WP_185962764.1">
    <property type="nucleotide sequence ID" value="NZ_CP080621.1"/>
</dbReference>
<organism evidence="2 3">
    <name type="scientific">Limosilactobacillus reuteri</name>
    <name type="common">Lactobacillus reuteri</name>
    <dbReference type="NCBI Taxonomy" id="1598"/>
    <lineage>
        <taxon>Bacteria</taxon>
        <taxon>Bacillati</taxon>
        <taxon>Bacillota</taxon>
        <taxon>Bacilli</taxon>
        <taxon>Lactobacillales</taxon>
        <taxon>Lactobacillaceae</taxon>
        <taxon>Limosilactobacillus</taxon>
    </lineage>
</organism>
<evidence type="ECO:0000313" key="2">
    <source>
        <dbReference type="EMBL" id="MDV8945879.1"/>
    </source>
</evidence>
<name>A0AAW8ZYM0_LIMRT</name>
<dbReference type="AlphaFoldDB" id="A0AAW8ZYM0"/>
<sequence length="228" mass="26038">MAKYNEWITDEGLLKIRGLVRRGLTDEQVAKTIKVSYSTFRAWKKRFPALSAALKKEKEVVDDQVEESLLKTMLGYKTTDIQYKMVKVDDMVLKAKRTKFMNEYKIDHPEATKSEIVLAAATEVPTYEQIPLVKSVHEVGPNVTAIMFWLKNRRPELYRDQTFRKLNEAQTRKAIADADKAEIERKHLEDAGTAGITKIVFTDDLKPDKEDDSKQKGSEGDGADTKPK</sequence>
<evidence type="ECO:0000256" key="1">
    <source>
        <dbReference type="SAM" id="MobiDB-lite"/>
    </source>
</evidence>
<proteinExistence type="predicted"/>
<gene>
    <name evidence="2" type="ORF">NX099_00450</name>
</gene>
<comment type="caution">
    <text evidence="2">The sequence shown here is derived from an EMBL/GenBank/DDBJ whole genome shotgun (WGS) entry which is preliminary data.</text>
</comment>
<accession>A0AAW8ZYM0</accession>
<protein>
    <submittedName>
        <fullName evidence="2">Helix-turn-helix domain-containing protein</fullName>
    </submittedName>
</protein>
<dbReference type="Proteomes" id="UP001286376">
    <property type="component" value="Unassembled WGS sequence"/>
</dbReference>